<feature type="compositionally biased region" description="Polar residues" evidence="8">
    <location>
        <begin position="36"/>
        <end position="45"/>
    </location>
</feature>
<keyword evidence="7" id="KW-0762">Sugar transport</keyword>
<dbReference type="Proteomes" id="UP000504636">
    <property type="component" value="Unplaced"/>
</dbReference>
<feature type="transmembrane region" description="Helical" evidence="7">
    <location>
        <begin position="511"/>
        <end position="530"/>
    </location>
</feature>
<keyword evidence="10" id="KW-1185">Reference proteome</keyword>
<keyword evidence="7" id="KW-0813">Transport</keyword>
<comment type="similarity">
    <text evidence="2 7">Belongs to the TPT transporter family. SLC35D subfamily.</text>
</comment>
<feature type="transmembrane region" description="Helical" evidence="7">
    <location>
        <begin position="358"/>
        <end position="381"/>
    </location>
</feature>
<evidence type="ECO:0000313" key="9">
    <source>
        <dbReference type="EMBL" id="KAF2804719.1"/>
    </source>
</evidence>
<feature type="compositionally biased region" description="Low complexity" evidence="8">
    <location>
        <begin position="17"/>
        <end position="27"/>
    </location>
</feature>
<feature type="transmembrane region" description="Helical" evidence="7">
    <location>
        <begin position="157"/>
        <end position="176"/>
    </location>
</feature>
<evidence type="ECO:0000256" key="4">
    <source>
        <dbReference type="ARBA" id="ARBA00022692"/>
    </source>
</evidence>
<evidence type="ECO:0000313" key="10">
    <source>
        <dbReference type="Proteomes" id="UP000504636"/>
    </source>
</evidence>
<sequence length="546" mass="59087">MNRPFTKAGNPFKPAFSYLSSSSSDSRPSSKRSGHRSQASTSPNDPSADLDSDLENQNQGNMSRHSSHSSSQSFSGLAPGPIPLIDISRSPSPYPRSRSAAQSEDEDDDDFEPASSIRPLVASDIGSGGRGSGRWKSVFRAGGLGGFFFGTWMGWQVYVGLLVFWVGGCGFGLLLMNRFIMLTGVYKFVYPLTATYLQLSITHLLLLGSASLSRGIARPLRKIGLGAAVAPSTPASPPGGGRFRDSNKSRIPFIQFGRWLSTGTGGIAGGGIFEFDRQVAKQVLPLAVVYVAKVVLSNLSFAYAVLPMYQIARIGVVPLSLIISAFLQREQHSISTLSSSLVATLNLLLASIRPGVRVTWESIVAGVFSSFFVALYPILLLRTYRALVAGLVPQGDILTGYPSTTADESTSNREETRAYWRTLHYTSLISLIILTPLVLLSGEVGNILHNCYILDVPFFWLLVVCGGIGSWAVFASTLLLAKATSPLTATFVAVPRSAFQLVVLSHFHIPIHSWVGVALCWVSSVWFSVARRDEGRTLDRLRLEGR</sequence>
<dbReference type="InterPro" id="IPR050186">
    <property type="entry name" value="TPT_transporter"/>
</dbReference>
<dbReference type="RefSeq" id="XP_033571683.1">
    <property type="nucleotide sequence ID" value="XM_033722373.1"/>
</dbReference>
<evidence type="ECO:0000313" key="11">
    <source>
        <dbReference type="RefSeq" id="XP_033571683.1"/>
    </source>
</evidence>
<keyword evidence="4 7" id="KW-0812">Transmembrane</keyword>
<keyword evidence="7" id="KW-0333">Golgi apparatus</keyword>
<protein>
    <recommendedName>
        <fullName evidence="7">GDP-mannose transporter</fullName>
        <shortName evidence="7">GMT</shortName>
    </recommendedName>
</protein>
<feature type="transmembrane region" description="Helical" evidence="7">
    <location>
        <begin position="188"/>
        <end position="212"/>
    </location>
</feature>
<feature type="transmembrane region" description="Helical" evidence="7">
    <location>
        <begin position="459"/>
        <end position="480"/>
    </location>
</feature>
<feature type="transmembrane region" description="Helical" evidence="7">
    <location>
        <begin position="487"/>
        <end position="505"/>
    </location>
</feature>
<keyword evidence="7" id="KW-0968">Cytoplasmic vesicle</keyword>
<dbReference type="GO" id="GO:0005789">
    <property type="term" value="C:endoplasmic reticulum membrane"/>
    <property type="evidence" value="ECO:0007669"/>
    <property type="project" value="UniProtKB-SubCell"/>
</dbReference>
<evidence type="ECO:0000256" key="3">
    <source>
        <dbReference type="ARBA" id="ARBA00011182"/>
    </source>
</evidence>
<reference evidence="11" key="3">
    <citation type="submission" date="2025-04" db="UniProtKB">
        <authorList>
            <consortium name="RefSeq"/>
        </authorList>
    </citation>
    <scope>IDENTIFICATION</scope>
    <source>
        <strain evidence="11">CBS 304.34</strain>
    </source>
</reference>
<organism evidence="9">
    <name type="scientific">Mytilinidion resinicola</name>
    <dbReference type="NCBI Taxonomy" id="574789"/>
    <lineage>
        <taxon>Eukaryota</taxon>
        <taxon>Fungi</taxon>
        <taxon>Dikarya</taxon>
        <taxon>Ascomycota</taxon>
        <taxon>Pezizomycotina</taxon>
        <taxon>Dothideomycetes</taxon>
        <taxon>Pleosporomycetidae</taxon>
        <taxon>Mytilinidiales</taxon>
        <taxon>Mytilinidiaceae</taxon>
        <taxon>Mytilinidion</taxon>
    </lineage>
</organism>
<comment type="subunit">
    <text evidence="3 7">Homooligomer.</text>
</comment>
<feature type="transmembrane region" description="Helical" evidence="7">
    <location>
        <begin position="422"/>
        <end position="439"/>
    </location>
</feature>
<feature type="compositionally biased region" description="Acidic residues" evidence="8">
    <location>
        <begin position="103"/>
        <end position="112"/>
    </location>
</feature>
<evidence type="ECO:0000256" key="6">
    <source>
        <dbReference type="ARBA" id="ARBA00023136"/>
    </source>
</evidence>
<keyword evidence="5 7" id="KW-1133">Transmembrane helix</keyword>
<evidence type="ECO:0000256" key="5">
    <source>
        <dbReference type="ARBA" id="ARBA00022989"/>
    </source>
</evidence>
<reference evidence="9 11" key="1">
    <citation type="journal article" date="2020" name="Stud. Mycol.">
        <title>101 Dothideomycetes genomes: a test case for predicting lifestyles and emergence of pathogens.</title>
        <authorList>
            <person name="Haridas S."/>
            <person name="Albert R."/>
            <person name="Binder M."/>
            <person name="Bloem J."/>
            <person name="Labutti K."/>
            <person name="Salamov A."/>
            <person name="Andreopoulos B."/>
            <person name="Baker S."/>
            <person name="Barry K."/>
            <person name="Bills G."/>
            <person name="Bluhm B."/>
            <person name="Cannon C."/>
            <person name="Castanera R."/>
            <person name="Culley D."/>
            <person name="Daum C."/>
            <person name="Ezra D."/>
            <person name="Gonzalez J."/>
            <person name="Henrissat B."/>
            <person name="Kuo A."/>
            <person name="Liang C."/>
            <person name="Lipzen A."/>
            <person name="Lutzoni F."/>
            <person name="Magnuson J."/>
            <person name="Mondo S."/>
            <person name="Nolan M."/>
            <person name="Ohm R."/>
            <person name="Pangilinan J."/>
            <person name="Park H.-J."/>
            <person name="Ramirez L."/>
            <person name="Alfaro M."/>
            <person name="Sun H."/>
            <person name="Tritt A."/>
            <person name="Yoshinaga Y."/>
            <person name="Zwiers L.-H."/>
            <person name="Turgeon B."/>
            <person name="Goodwin S."/>
            <person name="Spatafora J."/>
            <person name="Crous P."/>
            <person name="Grigoriev I."/>
        </authorList>
    </citation>
    <scope>NUCLEOTIDE SEQUENCE</scope>
    <source>
        <strain evidence="9 11">CBS 304.34</strain>
    </source>
</reference>
<comment type="subcellular location">
    <subcellularLocation>
        <location evidence="7">Golgi apparatus membrane</location>
        <topology evidence="7">Multi-pass membrane protein</topology>
    </subcellularLocation>
    <subcellularLocation>
        <location evidence="7">Cytoplasmic vesicle membrane</location>
        <topology evidence="7">Multi-pass membrane protein</topology>
    </subcellularLocation>
    <subcellularLocation>
        <location evidence="7">Endoplasmic reticulum membrane</location>
        <topology evidence="7">Multi-pass membrane protein</topology>
    </subcellularLocation>
</comment>
<dbReference type="PANTHER" id="PTHR11132">
    <property type="entry name" value="SOLUTE CARRIER FAMILY 35"/>
    <property type="match status" value="1"/>
</dbReference>
<evidence type="ECO:0000256" key="8">
    <source>
        <dbReference type="SAM" id="MobiDB-lite"/>
    </source>
</evidence>
<gene>
    <name evidence="9 11" type="ORF">BDZ99DRAFT_481171</name>
</gene>
<feature type="region of interest" description="Disordered" evidence="8">
    <location>
        <begin position="1"/>
        <end position="114"/>
    </location>
</feature>
<accession>A0A6A6Y7Y3</accession>
<dbReference type="GO" id="GO:0030659">
    <property type="term" value="C:cytoplasmic vesicle membrane"/>
    <property type="evidence" value="ECO:0007669"/>
    <property type="project" value="UniProtKB-SubCell"/>
</dbReference>
<evidence type="ECO:0000256" key="1">
    <source>
        <dbReference type="ARBA" id="ARBA00003420"/>
    </source>
</evidence>
<feature type="transmembrane region" description="Helical" evidence="7">
    <location>
        <begin position="283"/>
        <end position="305"/>
    </location>
</feature>
<proteinExistence type="inferred from homology"/>
<comment type="function">
    <text evidence="1 7">Involved in the import of GDP-mannose from the cytoplasm into the Golgi lumen.</text>
</comment>
<dbReference type="GeneID" id="54463266"/>
<feature type="compositionally biased region" description="Low complexity" evidence="8">
    <location>
        <begin position="88"/>
        <end position="102"/>
    </location>
</feature>
<keyword evidence="7" id="KW-0256">Endoplasmic reticulum</keyword>
<keyword evidence="6 7" id="KW-0472">Membrane</keyword>
<dbReference type="AlphaFoldDB" id="A0A6A6Y7Y3"/>
<evidence type="ECO:0000256" key="2">
    <source>
        <dbReference type="ARBA" id="ARBA00010425"/>
    </source>
</evidence>
<dbReference type="EMBL" id="MU003712">
    <property type="protein sequence ID" value="KAF2804719.1"/>
    <property type="molecule type" value="Genomic_DNA"/>
</dbReference>
<name>A0A6A6Y7Y3_9PEZI</name>
<dbReference type="OrthoDB" id="5547497at2759"/>
<evidence type="ECO:0000256" key="7">
    <source>
        <dbReference type="RuleBase" id="RU367097"/>
    </source>
</evidence>
<dbReference type="GO" id="GO:0000139">
    <property type="term" value="C:Golgi membrane"/>
    <property type="evidence" value="ECO:0007669"/>
    <property type="project" value="UniProtKB-SubCell"/>
</dbReference>
<reference evidence="11" key="2">
    <citation type="submission" date="2020-04" db="EMBL/GenBank/DDBJ databases">
        <authorList>
            <consortium name="NCBI Genome Project"/>
        </authorList>
    </citation>
    <scope>NUCLEOTIDE SEQUENCE</scope>
    <source>
        <strain evidence="11">CBS 304.34</strain>
    </source>
</reference>